<gene>
    <name evidence="6" type="ORF">UPYG_G00201580</name>
</gene>
<keyword evidence="3" id="KW-0863">Zinc-finger</keyword>
<evidence type="ECO:0000256" key="1">
    <source>
        <dbReference type="ARBA" id="ARBA00004123"/>
    </source>
</evidence>
<keyword evidence="7" id="KW-1185">Reference proteome</keyword>
<name>A0ABD0X4H6_UMBPY</name>
<keyword evidence="5" id="KW-0539">Nucleus</keyword>
<dbReference type="InterPro" id="IPR012337">
    <property type="entry name" value="RNaseH-like_sf"/>
</dbReference>
<evidence type="ECO:0000313" key="7">
    <source>
        <dbReference type="Proteomes" id="UP001557470"/>
    </source>
</evidence>
<dbReference type="PANTHER" id="PTHR46481">
    <property type="entry name" value="ZINC FINGER BED DOMAIN-CONTAINING PROTEIN 4"/>
    <property type="match status" value="1"/>
</dbReference>
<comment type="subcellular location">
    <subcellularLocation>
        <location evidence="1">Nucleus</location>
    </subcellularLocation>
</comment>
<organism evidence="6 7">
    <name type="scientific">Umbra pygmaea</name>
    <name type="common">Eastern mudminnow</name>
    <dbReference type="NCBI Taxonomy" id="75934"/>
    <lineage>
        <taxon>Eukaryota</taxon>
        <taxon>Metazoa</taxon>
        <taxon>Chordata</taxon>
        <taxon>Craniata</taxon>
        <taxon>Vertebrata</taxon>
        <taxon>Euteleostomi</taxon>
        <taxon>Actinopterygii</taxon>
        <taxon>Neopterygii</taxon>
        <taxon>Teleostei</taxon>
        <taxon>Protacanthopterygii</taxon>
        <taxon>Esociformes</taxon>
        <taxon>Umbridae</taxon>
        <taxon>Umbra</taxon>
    </lineage>
</organism>
<dbReference type="PANTHER" id="PTHR46481:SF10">
    <property type="entry name" value="ZINC FINGER BED DOMAIN-CONTAINING PROTEIN 39"/>
    <property type="match status" value="1"/>
</dbReference>
<evidence type="ECO:0000256" key="4">
    <source>
        <dbReference type="ARBA" id="ARBA00022833"/>
    </source>
</evidence>
<comment type="caution">
    <text evidence="6">The sequence shown here is derived from an EMBL/GenBank/DDBJ whole genome shotgun (WGS) entry which is preliminary data.</text>
</comment>
<dbReference type="Proteomes" id="UP001557470">
    <property type="component" value="Unassembled WGS sequence"/>
</dbReference>
<dbReference type="GO" id="GO:0005634">
    <property type="term" value="C:nucleus"/>
    <property type="evidence" value="ECO:0007669"/>
    <property type="project" value="UniProtKB-SubCell"/>
</dbReference>
<reference evidence="6 7" key="1">
    <citation type="submission" date="2024-06" db="EMBL/GenBank/DDBJ databases">
        <authorList>
            <person name="Pan Q."/>
            <person name="Wen M."/>
            <person name="Jouanno E."/>
            <person name="Zahm M."/>
            <person name="Klopp C."/>
            <person name="Cabau C."/>
            <person name="Louis A."/>
            <person name="Berthelot C."/>
            <person name="Parey E."/>
            <person name="Roest Crollius H."/>
            <person name="Montfort J."/>
            <person name="Robinson-Rechavi M."/>
            <person name="Bouchez O."/>
            <person name="Lampietro C."/>
            <person name="Lopez Roques C."/>
            <person name="Donnadieu C."/>
            <person name="Postlethwait J."/>
            <person name="Bobe J."/>
            <person name="Verreycken H."/>
            <person name="Guiguen Y."/>
        </authorList>
    </citation>
    <scope>NUCLEOTIDE SEQUENCE [LARGE SCALE GENOMIC DNA]</scope>
    <source>
        <strain evidence="6">Up_M1</strain>
        <tissue evidence="6">Testis</tissue>
    </source>
</reference>
<keyword evidence="4" id="KW-0862">Zinc</keyword>
<evidence type="ECO:0000256" key="2">
    <source>
        <dbReference type="ARBA" id="ARBA00022723"/>
    </source>
</evidence>
<dbReference type="AlphaFoldDB" id="A0ABD0X4H6"/>
<dbReference type="GO" id="GO:0008270">
    <property type="term" value="F:zinc ion binding"/>
    <property type="evidence" value="ECO:0007669"/>
    <property type="project" value="UniProtKB-KW"/>
</dbReference>
<keyword evidence="2" id="KW-0479">Metal-binding</keyword>
<dbReference type="SUPFAM" id="SSF53098">
    <property type="entry name" value="Ribonuclease H-like"/>
    <property type="match status" value="1"/>
</dbReference>
<proteinExistence type="predicted"/>
<evidence type="ECO:0000256" key="5">
    <source>
        <dbReference type="ARBA" id="ARBA00023242"/>
    </source>
</evidence>
<sequence length="295" mass="32981">MEAKALLMAEWGITSKVQCMVTDNASNMKLSAQLLHLRHVQCFAHNLNLIVTKALDETPVLNEIRQKARKIVGLFRSSCKAKDKLVEMQGLMGKPTLKLIQEVETRCNSTFDMLQRLYDQREPVAAALSNLNNDTAPLTSLEYEIIQQSLSLLQPFNLATTEMSEEKRVSASKLIPLYRMLQHKLAQKKGNATQESTVQLGSHLQEGLHSRCGGYESFRALALATLLDPRLKNMAFGNAAKAQEAEKHMTLECASLMHSNTNPARNVNIRPITINITINININNSRNTGQYMGTF</sequence>
<evidence type="ECO:0000313" key="6">
    <source>
        <dbReference type="EMBL" id="KAL0973297.1"/>
    </source>
</evidence>
<dbReference type="EMBL" id="JAGEUA010000006">
    <property type="protein sequence ID" value="KAL0973297.1"/>
    <property type="molecule type" value="Genomic_DNA"/>
</dbReference>
<protein>
    <submittedName>
        <fullName evidence="6">Uncharacterized protein</fullName>
    </submittedName>
</protein>
<dbReference type="InterPro" id="IPR052035">
    <property type="entry name" value="ZnF_BED_domain_contain"/>
</dbReference>
<accession>A0ABD0X4H6</accession>
<evidence type="ECO:0000256" key="3">
    <source>
        <dbReference type="ARBA" id="ARBA00022771"/>
    </source>
</evidence>